<reference evidence="1 2" key="2">
    <citation type="journal article" date="2017" name="Nature">
        <title>The Apostasia genome and the evolution of orchids.</title>
        <authorList>
            <person name="Zhang G.Q."/>
            <person name="Liu K.W."/>
            <person name="Li Z."/>
            <person name="Lohaus R."/>
            <person name="Hsiao Y.Y."/>
            <person name="Niu S.C."/>
            <person name="Wang J.Y."/>
            <person name="Lin Y.C."/>
            <person name="Xu Q."/>
            <person name="Chen L.J."/>
            <person name="Yoshida K."/>
            <person name="Fujiwara S."/>
            <person name="Wang Z.W."/>
            <person name="Zhang Y.Q."/>
            <person name="Mitsuda N."/>
            <person name="Wang M."/>
            <person name="Liu G.H."/>
            <person name="Pecoraro L."/>
            <person name="Huang H.X."/>
            <person name="Xiao X.J."/>
            <person name="Lin M."/>
            <person name="Wu X.Y."/>
            <person name="Wu W.L."/>
            <person name="Chen Y.Y."/>
            <person name="Chang S.B."/>
            <person name="Sakamoto S."/>
            <person name="Ohme-Takagi M."/>
            <person name="Yagi M."/>
            <person name="Zeng S.J."/>
            <person name="Shen C.Y."/>
            <person name="Yeh C.M."/>
            <person name="Luo Y.B."/>
            <person name="Tsai W.C."/>
            <person name="Van de Peer Y."/>
            <person name="Liu Z.J."/>
        </authorList>
    </citation>
    <scope>NUCLEOTIDE SEQUENCE [LARGE SCALE GENOMIC DNA]</scope>
    <source>
        <tissue evidence="1">The whole plant</tissue>
    </source>
</reference>
<keyword evidence="2" id="KW-1185">Reference proteome</keyword>
<gene>
    <name evidence="1" type="ORF">MA16_Dca003336</name>
</gene>
<protein>
    <submittedName>
        <fullName evidence="1">Uncharacterized protein</fullName>
    </submittedName>
</protein>
<reference evidence="1 2" key="1">
    <citation type="journal article" date="2016" name="Sci. Rep.">
        <title>The Dendrobium catenatum Lindl. genome sequence provides insights into polysaccharide synthase, floral development and adaptive evolution.</title>
        <authorList>
            <person name="Zhang G.Q."/>
            <person name="Xu Q."/>
            <person name="Bian C."/>
            <person name="Tsai W.C."/>
            <person name="Yeh C.M."/>
            <person name="Liu K.W."/>
            <person name="Yoshida K."/>
            <person name="Zhang L.S."/>
            <person name="Chang S.B."/>
            <person name="Chen F."/>
            <person name="Shi Y."/>
            <person name="Su Y.Y."/>
            <person name="Zhang Y.Q."/>
            <person name="Chen L.J."/>
            <person name="Yin Y."/>
            <person name="Lin M."/>
            <person name="Huang H."/>
            <person name="Deng H."/>
            <person name="Wang Z.W."/>
            <person name="Zhu S.L."/>
            <person name="Zhao X."/>
            <person name="Deng C."/>
            <person name="Niu S.C."/>
            <person name="Huang J."/>
            <person name="Wang M."/>
            <person name="Liu G.H."/>
            <person name="Yang H.J."/>
            <person name="Xiao X.J."/>
            <person name="Hsiao Y.Y."/>
            <person name="Wu W.L."/>
            <person name="Chen Y.Y."/>
            <person name="Mitsuda N."/>
            <person name="Ohme-Takagi M."/>
            <person name="Luo Y.B."/>
            <person name="Van de Peer Y."/>
            <person name="Liu Z.J."/>
        </authorList>
    </citation>
    <scope>NUCLEOTIDE SEQUENCE [LARGE SCALE GENOMIC DNA]</scope>
    <source>
        <tissue evidence="1">The whole plant</tissue>
    </source>
</reference>
<name>A0A2I0XCG3_9ASPA</name>
<dbReference type="Proteomes" id="UP000233837">
    <property type="component" value="Unassembled WGS sequence"/>
</dbReference>
<dbReference type="AlphaFoldDB" id="A0A2I0XCG3"/>
<organism evidence="1 2">
    <name type="scientific">Dendrobium catenatum</name>
    <dbReference type="NCBI Taxonomy" id="906689"/>
    <lineage>
        <taxon>Eukaryota</taxon>
        <taxon>Viridiplantae</taxon>
        <taxon>Streptophyta</taxon>
        <taxon>Embryophyta</taxon>
        <taxon>Tracheophyta</taxon>
        <taxon>Spermatophyta</taxon>
        <taxon>Magnoliopsida</taxon>
        <taxon>Liliopsida</taxon>
        <taxon>Asparagales</taxon>
        <taxon>Orchidaceae</taxon>
        <taxon>Epidendroideae</taxon>
        <taxon>Malaxideae</taxon>
        <taxon>Dendrobiinae</taxon>
        <taxon>Dendrobium</taxon>
    </lineage>
</organism>
<evidence type="ECO:0000313" key="2">
    <source>
        <dbReference type="Proteomes" id="UP000233837"/>
    </source>
</evidence>
<accession>A0A2I0XCG3</accession>
<sequence>MLGTDYLLWKLELCWLFGGFFRSQDDDEVPLYFWVIPFGWPSGNQGNAALSAGLFYESCATLFWGLFCSAGYFGC</sequence>
<dbReference type="EMBL" id="KZ501977">
    <property type="protein sequence ID" value="PKU85595.1"/>
    <property type="molecule type" value="Genomic_DNA"/>
</dbReference>
<proteinExistence type="predicted"/>
<evidence type="ECO:0000313" key="1">
    <source>
        <dbReference type="EMBL" id="PKU85595.1"/>
    </source>
</evidence>